<accession>A0A0G4G6G7</accession>
<evidence type="ECO:0000256" key="2">
    <source>
        <dbReference type="SAM" id="MobiDB-lite"/>
    </source>
</evidence>
<feature type="region of interest" description="Disordered" evidence="2">
    <location>
        <begin position="1"/>
        <end position="21"/>
    </location>
</feature>
<keyword evidence="1" id="KW-0863">Zinc-finger</keyword>
<dbReference type="GO" id="GO:0003676">
    <property type="term" value="F:nucleic acid binding"/>
    <property type="evidence" value="ECO:0007669"/>
    <property type="project" value="InterPro"/>
</dbReference>
<dbReference type="InterPro" id="IPR001878">
    <property type="entry name" value="Znf_CCHC"/>
</dbReference>
<feature type="compositionally biased region" description="Polar residues" evidence="2">
    <location>
        <begin position="176"/>
        <end position="196"/>
    </location>
</feature>
<protein>
    <recommendedName>
        <fullName evidence="3">CCHC-type domain-containing protein</fullName>
    </recommendedName>
</protein>
<sequence length="433" mass="48588">MQQQQHPQQPPQQYLRPRNAPPTLGGCQDYGYYRLHPTYECWAADNTCPKCGMRGHYARYCKNERQLPPRLSCAPNDQPSAQQPESLLQNQPQPQANMALKPVLPSGINGRSGGKARSGLSSLFEESDDDANAKSDPFLEAWFTQLLPPIPCHSQQQLRLTAEDEDTGDKEKITSGPLQQQQQEKTTPGPLQQQQFDPPEAKMTFRSHPTVTQPNQMKTQKNQSQYDDRIYTDSCTSDTILCRDRIEPKRIVWEKPIKLTMGVSDERAEGIQIGSYGVVRIGGVDEITGALGEVDMICYLTKPGERMKHLLRGKGLVFDDGLPGPLSGRNYVTVTDADGEGRRLRITQPFGDGRSNLPFFVMCPLLSPPLLAAPTIEAHAFVKKVLTRRKQKQAGVDTKYRLLTDPTELKAWHARFGHCDLSRLVATLRERQV</sequence>
<feature type="non-terminal residue" evidence="4">
    <location>
        <position position="433"/>
    </location>
</feature>
<keyword evidence="1" id="KW-0862">Zinc</keyword>
<dbReference type="AlphaFoldDB" id="A0A0G4G6G7"/>
<organism evidence="4">
    <name type="scientific">Chromera velia CCMP2878</name>
    <dbReference type="NCBI Taxonomy" id="1169474"/>
    <lineage>
        <taxon>Eukaryota</taxon>
        <taxon>Sar</taxon>
        <taxon>Alveolata</taxon>
        <taxon>Colpodellida</taxon>
        <taxon>Chromeraceae</taxon>
        <taxon>Chromera</taxon>
    </lineage>
</organism>
<feature type="region of interest" description="Disordered" evidence="2">
    <location>
        <begin position="157"/>
        <end position="196"/>
    </location>
</feature>
<feature type="compositionally biased region" description="Low complexity" evidence="2">
    <location>
        <begin position="1"/>
        <end position="13"/>
    </location>
</feature>
<dbReference type="EMBL" id="CDMZ01000932">
    <property type="protein sequence ID" value="CEM24185.1"/>
    <property type="molecule type" value="Genomic_DNA"/>
</dbReference>
<feature type="region of interest" description="Disordered" evidence="2">
    <location>
        <begin position="100"/>
        <end position="131"/>
    </location>
</feature>
<gene>
    <name evidence="4" type="ORF">Cvel_20507</name>
</gene>
<evidence type="ECO:0000256" key="1">
    <source>
        <dbReference type="PROSITE-ProRule" id="PRU00047"/>
    </source>
</evidence>
<dbReference type="PROSITE" id="PS50158">
    <property type="entry name" value="ZF_CCHC"/>
    <property type="match status" value="1"/>
</dbReference>
<evidence type="ECO:0000313" key="4">
    <source>
        <dbReference type="EMBL" id="CEM24185.1"/>
    </source>
</evidence>
<feature type="domain" description="CCHC-type" evidence="3">
    <location>
        <begin position="48"/>
        <end position="63"/>
    </location>
</feature>
<keyword evidence="1" id="KW-0479">Metal-binding</keyword>
<evidence type="ECO:0000259" key="3">
    <source>
        <dbReference type="PROSITE" id="PS50158"/>
    </source>
</evidence>
<proteinExistence type="predicted"/>
<dbReference type="GO" id="GO:0008270">
    <property type="term" value="F:zinc ion binding"/>
    <property type="evidence" value="ECO:0007669"/>
    <property type="project" value="UniProtKB-KW"/>
</dbReference>
<name>A0A0G4G6G7_9ALVE</name>
<reference evidence="4" key="1">
    <citation type="submission" date="2014-11" db="EMBL/GenBank/DDBJ databases">
        <authorList>
            <person name="Otto D Thomas"/>
            <person name="Naeem Raeece"/>
        </authorList>
    </citation>
    <scope>NUCLEOTIDE SEQUENCE</scope>
</reference>